<accession>A0A1F5BVL8</accession>
<dbReference type="SUPFAM" id="SSF53756">
    <property type="entry name" value="UDP-Glycosyltransferase/glycogen phosphorylase"/>
    <property type="match status" value="1"/>
</dbReference>
<dbReference type="STRING" id="1797298.A2988_04135"/>
<organism evidence="2 3">
    <name type="scientific">Candidatus Azambacteria bacterium RIFCSPLOWO2_01_FULL_46_25</name>
    <dbReference type="NCBI Taxonomy" id="1797298"/>
    <lineage>
        <taxon>Bacteria</taxon>
        <taxon>Candidatus Azamiibacteriota</taxon>
    </lineage>
</organism>
<comment type="caution">
    <text evidence="2">The sequence shown here is derived from an EMBL/GenBank/DDBJ whole genome shotgun (WGS) entry which is preliminary data.</text>
</comment>
<dbReference type="AlphaFoldDB" id="A0A1F5BVL8"/>
<feature type="domain" description="Spore protein YkvP/CgeB glycosyl transferase-like" evidence="1">
    <location>
        <begin position="219"/>
        <end position="359"/>
    </location>
</feature>
<sequence length="367" mass="42842">MRILILDTYYPAFQEHFYRKYPEAAQKRYAEQKTALFAECFGTADFYSTNLKKFGHDAEELIVNNEILQKQWAKEHGVFYKKAYFSNIPKIRNYFASDWQEKILEAQIQEFKPDVLYCQSLSMPNAGFLGRMKKHIKLIVGQVASPVVFDKKALGAFDLITTSFPHFVERFRKIGIASEYFKIGFEPRVLDKLAPPQKKYNTVFVGGISKRHAESIDAFEYLSRNTGIDFWGYGSNELPPDSPIREKHHGEAWGIEMYDILHNAKISVNRHIDAAENFANNMRLYESTGVGTMLITDHKDNLHELFEVGKEVETYRTKEELLEKIQHYLTHEEEREKIAQAGQQRTLKDHTYEIRMKELAVILEKYL</sequence>
<dbReference type="Pfam" id="PF13524">
    <property type="entry name" value="Glyco_trans_1_2"/>
    <property type="match status" value="1"/>
</dbReference>
<proteinExistence type="predicted"/>
<dbReference type="Gene3D" id="3.40.50.2000">
    <property type="entry name" value="Glycogen Phosphorylase B"/>
    <property type="match status" value="1"/>
</dbReference>
<evidence type="ECO:0000259" key="1">
    <source>
        <dbReference type="Pfam" id="PF13524"/>
    </source>
</evidence>
<reference evidence="2 3" key="1">
    <citation type="journal article" date="2016" name="Nat. Commun.">
        <title>Thousands of microbial genomes shed light on interconnected biogeochemical processes in an aquifer system.</title>
        <authorList>
            <person name="Anantharaman K."/>
            <person name="Brown C.T."/>
            <person name="Hug L.A."/>
            <person name="Sharon I."/>
            <person name="Castelle C.J."/>
            <person name="Probst A.J."/>
            <person name="Thomas B.C."/>
            <person name="Singh A."/>
            <person name="Wilkins M.J."/>
            <person name="Karaoz U."/>
            <person name="Brodie E.L."/>
            <person name="Williams K.H."/>
            <person name="Hubbard S.S."/>
            <person name="Banfield J.F."/>
        </authorList>
    </citation>
    <scope>NUCLEOTIDE SEQUENCE [LARGE SCALE GENOMIC DNA]</scope>
</reference>
<name>A0A1F5BVL8_9BACT</name>
<evidence type="ECO:0000313" key="2">
    <source>
        <dbReference type="EMBL" id="OGD34662.1"/>
    </source>
</evidence>
<dbReference type="Proteomes" id="UP000176650">
    <property type="component" value="Unassembled WGS sequence"/>
</dbReference>
<protein>
    <recommendedName>
        <fullName evidence="1">Spore protein YkvP/CgeB glycosyl transferase-like domain-containing protein</fullName>
    </recommendedName>
</protein>
<evidence type="ECO:0000313" key="3">
    <source>
        <dbReference type="Proteomes" id="UP000176650"/>
    </source>
</evidence>
<dbReference type="InterPro" id="IPR055259">
    <property type="entry name" value="YkvP/CgeB_Glyco_trans-like"/>
</dbReference>
<dbReference type="EMBL" id="MEYS01000001">
    <property type="protein sequence ID" value="OGD34662.1"/>
    <property type="molecule type" value="Genomic_DNA"/>
</dbReference>
<gene>
    <name evidence="2" type="ORF">A2988_04135</name>
</gene>